<dbReference type="GO" id="GO:0006355">
    <property type="term" value="P:regulation of DNA-templated transcription"/>
    <property type="evidence" value="ECO:0007669"/>
    <property type="project" value="InterPro"/>
</dbReference>
<evidence type="ECO:0000256" key="4">
    <source>
        <dbReference type="ARBA" id="ARBA00023163"/>
    </source>
</evidence>
<dbReference type="PROSITE" id="PS50043">
    <property type="entry name" value="HTH_LUXR_2"/>
    <property type="match status" value="1"/>
</dbReference>
<dbReference type="GO" id="GO:0000160">
    <property type="term" value="P:phosphorelay signal transduction system"/>
    <property type="evidence" value="ECO:0007669"/>
    <property type="project" value="InterPro"/>
</dbReference>
<dbReference type="PRINTS" id="PR00038">
    <property type="entry name" value="HTHLUXR"/>
</dbReference>
<feature type="domain" description="HTH luxR-type" evidence="6">
    <location>
        <begin position="155"/>
        <end position="220"/>
    </location>
</feature>
<dbReference type="AlphaFoldDB" id="A0A316AEY7"/>
<dbReference type="SMART" id="SM00421">
    <property type="entry name" value="HTH_LUXR"/>
    <property type="match status" value="1"/>
</dbReference>
<dbReference type="EMBL" id="QGDQ01000001">
    <property type="protein sequence ID" value="PWJ56345.1"/>
    <property type="molecule type" value="Genomic_DNA"/>
</dbReference>
<dbReference type="InterPro" id="IPR016032">
    <property type="entry name" value="Sig_transdc_resp-reg_C-effctor"/>
</dbReference>
<dbReference type="InterPro" id="IPR000792">
    <property type="entry name" value="Tscrpt_reg_LuxR_C"/>
</dbReference>
<dbReference type="SUPFAM" id="SSF46894">
    <property type="entry name" value="C-terminal effector domain of the bipartite response regulators"/>
    <property type="match status" value="1"/>
</dbReference>
<dbReference type="Gene3D" id="3.40.50.2300">
    <property type="match status" value="1"/>
</dbReference>
<dbReference type="PANTHER" id="PTHR43214">
    <property type="entry name" value="TWO-COMPONENT RESPONSE REGULATOR"/>
    <property type="match status" value="1"/>
</dbReference>
<evidence type="ECO:0000256" key="5">
    <source>
        <dbReference type="PROSITE-ProRule" id="PRU00169"/>
    </source>
</evidence>
<dbReference type="Proteomes" id="UP000245469">
    <property type="component" value="Unassembled WGS sequence"/>
</dbReference>
<evidence type="ECO:0000256" key="3">
    <source>
        <dbReference type="ARBA" id="ARBA00023125"/>
    </source>
</evidence>
<dbReference type="InterPro" id="IPR011006">
    <property type="entry name" value="CheY-like_superfamily"/>
</dbReference>
<evidence type="ECO:0000256" key="1">
    <source>
        <dbReference type="ARBA" id="ARBA00022553"/>
    </source>
</evidence>
<dbReference type="InterPro" id="IPR058245">
    <property type="entry name" value="NreC/VraR/RcsB-like_REC"/>
</dbReference>
<keyword evidence="3" id="KW-0238">DNA-binding</keyword>
<dbReference type="PROSITE" id="PS00622">
    <property type="entry name" value="HTH_LUXR_1"/>
    <property type="match status" value="1"/>
</dbReference>
<feature type="modified residue" description="4-aspartylphosphate" evidence="5">
    <location>
        <position position="63"/>
    </location>
</feature>
<dbReference type="SMART" id="SM00448">
    <property type="entry name" value="REC"/>
    <property type="match status" value="1"/>
</dbReference>
<evidence type="ECO:0000259" key="6">
    <source>
        <dbReference type="PROSITE" id="PS50043"/>
    </source>
</evidence>
<comment type="caution">
    <text evidence="8">The sequence shown here is derived from an EMBL/GenBank/DDBJ whole genome shotgun (WGS) entry which is preliminary data.</text>
</comment>
<protein>
    <submittedName>
        <fullName evidence="8">LuxR family two component transcriptional regulator</fullName>
    </submittedName>
</protein>
<keyword evidence="9" id="KW-1185">Reference proteome</keyword>
<dbReference type="RefSeq" id="WP_211319139.1">
    <property type="nucleotide sequence ID" value="NZ_QGDQ01000001.1"/>
</dbReference>
<evidence type="ECO:0000259" key="7">
    <source>
        <dbReference type="PROSITE" id="PS50110"/>
    </source>
</evidence>
<dbReference type="Pfam" id="PF00196">
    <property type="entry name" value="GerE"/>
    <property type="match status" value="1"/>
</dbReference>
<dbReference type="PANTHER" id="PTHR43214:SF24">
    <property type="entry name" value="TRANSCRIPTIONAL REGULATORY PROTEIN NARL-RELATED"/>
    <property type="match status" value="1"/>
</dbReference>
<evidence type="ECO:0000313" key="9">
    <source>
        <dbReference type="Proteomes" id="UP000245469"/>
    </source>
</evidence>
<dbReference type="GO" id="GO:0003677">
    <property type="term" value="F:DNA binding"/>
    <property type="evidence" value="ECO:0007669"/>
    <property type="project" value="UniProtKB-KW"/>
</dbReference>
<dbReference type="SUPFAM" id="SSF52172">
    <property type="entry name" value="CheY-like"/>
    <property type="match status" value="1"/>
</dbReference>
<dbReference type="Pfam" id="PF00072">
    <property type="entry name" value="Response_reg"/>
    <property type="match status" value="1"/>
</dbReference>
<sequence>MPEPGTTRPLPRVLVVDDHPLFRDGVAALLASTGVVDVVGTAADGEQAVAAVAEHDPDVVLMDVQMPVLDGVDATRRLVDSRARAAVVVLTMSEEDATVFAAVRAGARGYLLKGAGQEELVAAVRTAATGGAVFGAALAGRMAAFFAAPPAPPTAAAAFPELTAREAEVLELLAAGRTNAEIAQALFLSPKTVRNVVSAVLAKLQASDRTEAAARAREAGITPA</sequence>
<evidence type="ECO:0000313" key="8">
    <source>
        <dbReference type="EMBL" id="PWJ56345.1"/>
    </source>
</evidence>
<keyword evidence="1 5" id="KW-0597">Phosphoprotein</keyword>
<dbReference type="CDD" id="cd17535">
    <property type="entry name" value="REC_NarL-like"/>
    <property type="match status" value="1"/>
</dbReference>
<keyword evidence="4" id="KW-0804">Transcription</keyword>
<evidence type="ECO:0000256" key="2">
    <source>
        <dbReference type="ARBA" id="ARBA00023015"/>
    </source>
</evidence>
<proteinExistence type="predicted"/>
<accession>A0A316AEY7</accession>
<dbReference type="PROSITE" id="PS50110">
    <property type="entry name" value="RESPONSE_REGULATORY"/>
    <property type="match status" value="1"/>
</dbReference>
<dbReference type="CDD" id="cd06170">
    <property type="entry name" value="LuxR_C_like"/>
    <property type="match status" value="1"/>
</dbReference>
<name>A0A316AEY7_9ACTN</name>
<organism evidence="8 9">
    <name type="scientific">Quadrisphaera granulorum</name>
    <dbReference type="NCBI Taxonomy" id="317664"/>
    <lineage>
        <taxon>Bacteria</taxon>
        <taxon>Bacillati</taxon>
        <taxon>Actinomycetota</taxon>
        <taxon>Actinomycetes</taxon>
        <taxon>Kineosporiales</taxon>
        <taxon>Kineosporiaceae</taxon>
        <taxon>Quadrisphaera</taxon>
    </lineage>
</organism>
<reference evidence="8 9" key="1">
    <citation type="submission" date="2018-03" db="EMBL/GenBank/DDBJ databases">
        <title>Genomic Encyclopedia of Archaeal and Bacterial Type Strains, Phase II (KMG-II): from individual species to whole genera.</title>
        <authorList>
            <person name="Goeker M."/>
        </authorList>
    </citation>
    <scope>NUCLEOTIDE SEQUENCE [LARGE SCALE GENOMIC DNA]</scope>
    <source>
        <strain evidence="8 9">DSM 44889</strain>
    </source>
</reference>
<gene>
    <name evidence="8" type="ORF">BXY45_101321</name>
</gene>
<feature type="domain" description="Response regulatory" evidence="7">
    <location>
        <begin position="12"/>
        <end position="128"/>
    </location>
</feature>
<dbReference type="InterPro" id="IPR001789">
    <property type="entry name" value="Sig_transdc_resp-reg_receiver"/>
</dbReference>
<dbReference type="InterPro" id="IPR039420">
    <property type="entry name" value="WalR-like"/>
</dbReference>
<keyword evidence="2" id="KW-0805">Transcription regulation</keyword>